<evidence type="ECO:0000313" key="10">
    <source>
        <dbReference type="EMBL" id="MFG6488080.1"/>
    </source>
</evidence>
<feature type="domain" description="Tetrapyrrole methylase" evidence="9">
    <location>
        <begin position="33"/>
        <end position="240"/>
    </location>
</feature>
<evidence type="ECO:0000256" key="4">
    <source>
        <dbReference type="ARBA" id="ARBA00022679"/>
    </source>
</evidence>
<dbReference type="GO" id="GO:0032259">
    <property type="term" value="P:methylation"/>
    <property type="evidence" value="ECO:0007669"/>
    <property type="project" value="UniProtKB-KW"/>
</dbReference>
<evidence type="ECO:0000256" key="1">
    <source>
        <dbReference type="ARBA" id="ARBA00005879"/>
    </source>
</evidence>
<dbReference type="InterPro" id="IPR000878">
    <property type="entry name" value="4pyrrol_Mease"/>
</dbReference>
<accession>A0ABW7HE32</accession>
<keyword evidence="6" id="KW-0627">Porphyrin biosynthesis</keyword>
<dbReference type="InterPro" id="IPR035996">
    <property type="entry name" value="4pyrrol_Methylase_sf"/>
</dbReference>
<proteinExistence type="inferred from homology"/>
<dbReference type="GO" id="GO:0004851">
    <property type="term" value="F:uroporphyrin-III C-methyltransferase activity"/>
    <property type="evidence" value="ECO:0007669"/>
    <property type="project" value="UniProtKB-EC"/>
</dbReference>
<feature type="region of interest" description="Disordered" evidence="8">
    <location>
        <begin position="1"/>
        <end position="26"/>
    </location>
</feature>
<evidence type="ECO:0000256" key="5">
    <source>
        <dbReference type="ARBA" id="ARBA00022691"/>
    </source>
</evidence>
<reference evidence="10 11" key="1">
    <citation type="submission" date="2024-08" db="EMBL/GenBank/DDBJ databases">
        <authorList>
            <person name="Lu H."/>
        </authorList>
    </citation>
    <scope>NUCLEOTIDE SEQUENCE [LARGE SCALE GENOMIC DNA]</scope>
    <source>
        <strain evidence="10 11">BYS78W</strain>
    </source>
</reference>
<evidence type="ECO:0000256" key="6">
    <source>
        <dbReference type="ARBA" id="ARBA00023244"/>
    </source>
</evidence>
<dbReference type="InterPro" id="IPR006366">
    <property type="entry name" value="CobA/CysG_C"/>
</dbReference>
<dbReference type="InterPro" id="IPR014777">
    <property type="entry name" value="4pyrrole_Mease_sub1"/>
</dbReference>
<dbReference type="InterPro" id="IPR003043">
    <property type="entry name" value="Uropor_MeTrfase_CS"/>
</dbReference>
<organism evidence="10 11">
    <name type="scientific">Pelomonas candidula</name>
    <dbReference type="NCBI Taxonomy" id="3299025"/>
    <lineage>
        <taxon>Bacteria</taxon>
        <taxon>Pseudomonadati</taxon>
        <taxon>Pseudomonadota</taxon>
        <taxon>Betaproteobacteria</taxon>
        <taxon>Burkholderiales</taxon>
        <taxon>Sphaerotilaceae</taxon>
        <taxon>Roseateles</taxon>
    </lineage>
</organism>
<dbReference type="SUPFAM" id="SSF53790">
    <property type="entry name" value="Tetrapyrrole methylase"/>
    <property type="match status" value="1"/>
</dbReference>
<evidence type="ECO:0000259" key="9">
    <source>
        <dbReference type="Pfam" id="PF00590"/>
    </source>
</evidence>
<evidence type="ECO:0000256" key="8">
    <source>
        <dbReference type="SAM" id="MobiDB-lite"/>
    </source>
</evidence>
<dbReference type="NCBIfam" id="NF004790">
    <property type="entry name" value="PRK06136.1"/>
    <property type="match status" value="1"/>
</dbReference>
<dbReference type="EMBL" id="JBIGIC010000007">
    <property type="protein sequence ID" value="MFG6488080.1"/>
    <property type="molecule type" value="Genomic_DNA"/>
</dbReference>
<keyword evidence="5" id="KW-0949">S-adenosyl-L-methionine</keyword>
<evidence type="ECO:0000256" key="7">
    <source>
        <dbReference type="ARBA" id="ARBA00025705"/>
    </source>
</evidence>
<keyword evidence="3 10" id="KW-0489">Methyltransferase</keyword>
<gene>
    <name evidence="10" type="primary">cobA</name>
    <name evidence="10" type="ORF">ACG04R_15450</name>
</gene>
<comment type="similarity">
    <text evidence="1">Belongs to the precorrin methyltransferase family.</text>
</comment>
<dbReference type="CDD" id="cd11642">
    <property type="entry name" value="SUMT"/>
    <property type="match status" value="1"/>
</dbReference>
<evidence type="ECO:0000256" key="2">
    <source>
        <dbReference type="ARBA" id="ARBA00012162"/>
    </source>
</evidence>
<keyword evidence="11" id="KW-1185">Reference proteome</keyword>
<dbReference type="Proteomes" id="UP001606134">
    <property type="component" value="Unassembled WGS sequence"/>
</dbReference>
<keyword evidence="4 10" id="KW-0808">Transferase</keyword>
<evidence type="ECO:0000256" key="3">
    <source>
        <dbReference type="ARBA" id="ARBA00022603"/>
    </source>
</evidence>
<protein>
    <recommendedName>
        <fullName evidence="2">uroporphyrinogen-III C-methyltransferase</fullName>
        <ecNumber evidence="2">2.1.1.107</ecNumber>
    </recommendedName>
</protein>
<dbReference type="InterPro" id="IPR014776">
    <property type="entry name" value="4pyrrole_Mease_sub2"/>
</dbReference>
<dbReference type="InterPro" id="IPR050161">
    <property type="entry name" value="Siro_Cobalamin_biosynth"/>
</dbReference>
<dbReference type="PROSITE" id="PS00839">
    <property type="entry name" value="SUMT_1"/>
    <property type="match status" value="1"/>
</dbReference>
<evidence type="ECO:0000313" key="11">
    <source>
        <dbReference type="Proteomes" id="UP001606134"/>
    </source>
</evidence>
<comment type="caution">
    <text evidence="10">The sequence shown here is derived from an EMBL/GenBank/DDBJ whole genome shotgun (WGS) entry which is preliminary data.</text>
</comment>
<dbReference type="Gene3D" id="3.40.1010.10">
    <property type="entry name" value="Cobalt-precorrin-4 Transmethylase, Domain 1"/>
    <property type="match status" value="1"/>
</dbReference>
<sequence length="276" mass="28198">MNHVKGRAPGHSQAGPHPLGGSVDVPSGRGVPVSLVGAGPGDPELLTVRAVKRIEAADVVLADDLVDPRVLALVKGRLLRVGKRGGCISTDQHFIHALMIREARAGHRVVRLKGGDPFVFGRGGEEVDALREAGLDVEVVSGLTSGIAGPAAVGIPVTDRRASPGVILVTGHPGEGRDEPDWAALAHTGLTLVIYMGVARATHISAQLLAAGLRPDLPAAVVSAAHTARQRHAVTTLAALPDCIAREGLKSPALLVVGEVAARASASDIGKLVSSA</sequence>
<dbReference type="RefSeq" id="WP_394412230.1">
    <property type="nucleotide sequence ID" value="NZ_JBIGIC010000007.1"/>
</dbReference>
<dbReference type="Gene3D" id="3.30.950.10">
    <property type="entry name" value="Methyltransferase, Cobalt-precorrin-4 Transmethylase, Domain 2"/>
    <property type="match status" value="1"/>
</dbReference>
<dbReference type="PANTHER" id="PTHR45790">
    <property type="entry name" value="SIROHEME SYNTHASE-RELATED"/>
    <property type="match status" value="1"/>
</dbReference>
<dbReference type="NCBIfam" id="TIGR01469">
    <property type="entry name" value="cobA_cysG_Cterm"/>
    <property type="match status" value="1"/>
</dbReference>
<dbReference type="PANTHER" id="PTHR45790:SF3">
    <property type="entry name" value="S-ADENOSYL-L-METHIONINE-DEPENDENT UROPORPHYRINOGEN III METHYLTRANSFERASE, CHLOROPLASTIC"/>
    <property type="match status" value="1"/>
</dbReference>
<name>A0ABW7HE32_9BURK</name>
<dbReference type="Pfam" id="PF00590">
    <property type="entry name" value="TP_methylase"/>
    <property type="match status" value="1"/>
</dbReference>
<dbReference type="EC" id="2.1.1.107" evidence="2"/>
<comment type="pathway">
    <text evidence="7">Porphyrin-containing compound metabolism; siroheme biosynthesis; precorrin-2 from uroporphyrinogen III: step 1/1.</text>
</comment>